<accession>A0ABY1UHZ6</accession>
<evidence type="ECO:0008006" key="4">
    <source>
        <dbReference type="Google" id="ProtNLM"/>
    </source>
</evidence>
<protein>
    <recommendedName>
        <fullName evidence="4">BIR protein</fullName>
    </recommendedName>
</protein>
<feature type="compositionally biased region" description="Acidic residues" evidence="1">
    <location>
        <begin position="323"/>
        <end position="348"/>
    </location>
</feature>
<evidence type="ECO:0000313" key="2">
    <source>
        <dbReference type="EMBL" id="SOV10984.1"/>
    </source>
</evidence>
<evidence type="ECO:0000313" key="3">
    <source>
        <dbReference type="Proteomes" id="UP000831156"/>
    </source>
</evidence>
<dbReference type="Proteomes" id="UP000831156">
    <property type="component" value="Chromosome 3"/>
</dbReference>
<reference evidence="2" key="1">
    <citation type="submission" date="2016-09" db="EMBL/GenBank/DDBJ databases">
        <authorList>
            <consortium name="Pathogen Informatics"/>
            <person name="Sun Q."/>
            <person name="Inoue M."/>
        </authorList>
    </citation>
    <scope>NUCLEOTIDE SEQUENCE</scope>
</reference>
<gene>
    <name evidence="2" type="ORF">PGABG01_0317300</name>
</gene>
<proteinExistence type="predicted"/>
<evidence type="ECO:0000256" key="1">
    <source>
        <dbReference type="SAM" id="MobiDB-lite"/>
    </source>
</evidence>
<sequence length="694" mass="83665">MWVQYIPQIMPMQKHMFHIQKRFAYYRFHKRVGKGSWVGYIERYKVPRSIENTQRLIYNYEASYCEKKLSCSWLWMLPKKLALSTTSDEVLNVWVYYRHKKKKGYHYLKVLKRLVDVGFCSSSDWRFKLITSRIQNKINTFLNLPRICFYYGKLKATAQLENVTKMLYNRLNSYMPYQLILILRAFSYCHLQDIYLFNKIRDILQPQIQSLPFYYLIKIVESYSSCLIHDYLYLNKIVEEIIYRMNMCNQEFVNNVNGPKYERMNNINRDTFLNNNHIDNSDSQINNNNCSNKIGIASMKSRNIMNSHVVTDNDKIKNKYENNDDYTDDYIDDNTDDNADDITDDNTDDDSFYNLPSDDELIKYKQEQFNYYPNIKNIIDVGYYLSNLKFQNYIFYDYISKYIIYMLKEQNCLNPYFIEKVILSFHKIKINDIILYEYILKHIDIYFYDYPPSVLCNISSCLSSVLPLYYSSIYKILKKILLYINKNIDILDLSSLSSLCYFTHKLKINKNLQKDIFYNINKQLKRNDNKNNKSIYDISTIFEILSFHNLLDETSFQILCKHLHRHLESLEPYEFNKIMRALTNVQKHLKLNDEKIVNAIARNVIQQHELFHIIDYHQIVKMLLQSNLVKDIYKQDLIKYHNNLPFYSFDNLEIQHDLNKQVKPKSIYRYQKGTIYFSNKKYEQPYPLHQSLQH</sequence>
<dbReference type="EMBL" id="LT969426">
    <property type="protein sequence ID" value="SOV10984.1"/>
    <property type="molecule type" value="Genomic_DNA"/>
</dbReference>
<keyword evidence="3" id="KW-1185">Reference proteome</keyword>
<feature type="region of interest" description="Disordered" evidence="1">
    <location>
        <begin position="316"/>
        <end position="348"/>
    </location>
</feature>
<name>A0ABY1UHZ6_9APIC</name>
<organism evidence="2 3">
    <name type="scientific">Plasmodium gaboni</name>
    <dbReference type="NCBI Taxonomy" id="647221"/>
    <lineage>
        <taxon>Eukaryota</taxon>
        <taxon>Sar</taxon>
        <taxon>Alveolata</taxon>
        <taxon>Apicomplexa</taxon>
        <taxon>Aconoidasida</taxon>
        <taxon>Haemosporida</taxon>
        <taxon>Plasmodiidae</taxon>
        <taxon>Plasmodium</taxon>
        <taxon>Plasmodium (Laverania)</taxon>
    </lineage>
</organism>